<keyword evidence="4" id="KW-1133">Transmembrane helix</keyword>
<dbReference type="Proteomes" id="UP000095009">
    <property type="component" value="Unassembled WGS sequence"/>
</dbReference>
<dbReference type="InterPro" id="IPR036291">
    <property type="entry name" value="NAD(P)-bd_dom_sf"/>
</dbReference>
<dbReference type="STRING" id="857566.A0A1E3PGN9"/>
<feature type="region of interest" description="Disordered" evidence="3">
    <location>
        <begin position="380"/>
        <end position="432"/>
    </location>
</feature>
<reference evidence="5 6" key="1">
    <citation type="journal article" date="2016" name="Proc. Natl. Acad. Sci. U.S.A.">
        <title>Comparative genomics of biotechnologically important yeasts.</title>
        <authorList>
            <person name="Riley R."/>
            <person name="Haridas S."/>
            <person name="Wolfe K.H."/>
            <person name="Lopes M.R."/>
            <person name="Hittinger C.T."/>
            <person name="Goeker M."/>
            <person name="Salamov A.A."/>
            <person name="Wisecaver J.H."/>
            <person name="Long T.M."/>
            <person name="Calvey C.H."/>
            <person name="Aerts A.L."/>
            <person name="Barry K.W."/>
            <person name="Choi C."/>
            <person name="Clum A."/>
            <person name="Coughlan A.Y."/>
            <person name="Deshpande S."/>
            <person name="Douglass A.P."/>
            <person name="Hanson S.J."/>
            <person name="Klenk H.-P."/>
            <person name="LaButti K.M."/>
            <person name="Lapidus A."/>
            <person name="Lindquist E.A."/>
            <person name="Lipzen A.M."/>
            <person name="Meier-Kolthoff J.P."/>
            <person name="Ohm R.A."/>
            <person name="Otillar R.P."/>
            <person name="Pangilinan J.L."/>
            <person name="Peng Y."/>
            <person name="Rokas A."/>
            <person name="Rosa C.A."/>
            <person name="Scheuner C."/>
            <person name="Sibirny A.A."/>
            <person name="Slot J.C."/>
            <person name="Stielow J.B."/>
            <person name="Sun H."/>
            <person name="Kurtzman C.P."/>
            <person name="Blackwell M."/>
            <person name="Grigoriev I.V."/>
            <person name="Jeffries T.W."/>
        </authorList>
    </citation>
    <scope>NUCLEOTIDE SEQUENCE [LARGE SCALE GENOMIC DNA]</scope>
    <source>
        <strain evidence="5 6">DSM 6958</strain>
    </source>
</reference>
<keyword evidence="2" id="KW-0560">Oxidoreductase</keyword>
<evidence type="ECO:0000313" key="6">
    <source>
        <dbReference type="Proteomes" id="UP000095009"/>
    </source>
</evidence>
<keyword evidence="4" id="KW-0472">Membrane</keyword>
<name>A0A1E3PGN9_9ASCO</name>
<evidence type="ECO:0000256" key="1">
    <source>
        <dbReference type="ARBA" id="ARBA00006484"/>
    </source>
</evidence>
<dbReference type="OrthoDB" id="191979at2759"/>
<evidence type="ECO:0000256" key="2">
    <source>
        <dbReference type="ARBA" id="ARBA00023002"/>
    </source>
</evidence>
<dbReference type="PRINTS" id="PR00081">
    <property type="entry name" value="GDHRDH"/>
</dbReference>
<dbReference type="InterPro" id="IPR002347">
    <property type="entry name" value="SDR_fam"/>
</dbReference>
<evidence type="ECO:0000256" key="4">
    <source>
        <dbReference type="SAM" id="Phobius"/>
    </source>
</evidence>
<proteinExistence type="inferred from homology"/>
<dbReference type="Gene3D" id="3.40.50.720">
    <property type="entry name" value="NAD(P)-binding Rossmann-like Domain"/>
    <property type="match status" value="1"/>
</dbReference>
<organism evidence="5 6">
    <name type="scientific">Nadsonia fulvescens var. elongata DSM 6958</name>
    <dbReference type="NCBI Taxonomy" id="857566"/>
    <lineage>
        <taxon>Eukaryota</taxon>
        <taxon>Fungi</taxon>
        <taxon>Dikarya</taxon>
        <taxon>Ascomycota</taxon>
        <taxon>Saccharomycotina</taxon>
        <taxon>Dipodascomycetes</taxon>
        <taxon>Dipodascales</taxon>
        <taxon>Dipodascales incertae sedis</taxon>
        <taxon>Nadsonia</taxon>
    </lineage>
</organism>
<keyword evidence="6" id="KW-1185">Reference proteome</keyword>
<dbReference type="PANTHER" id="PTHR24320:SF285">
    <property type="entry name" value="RETINOL DEHYDROGENASE 14"/>
    <property type="match status" value="1"/>
</dbReference>
<feature type="transmembrane region" description="Helical" evidence="4">
    <location>
        <begin position="277"/>
        <end position="299"/>
    </location>
</feature>
<dbReference type="GO" id="GO:0016491">
    <property type="term" value="F:oxidoreductase activity"/>
    <property type="evidence" value="ECO:0007669"/>
    <property type="project" value="UniProtKB-KW"/>
</dbReference>
<comment type="similarity">
    <text evidence="1">Belongs to the short-chain dehydrogenases/reductases (SDR) family.</text>
</comment>
<dbReference type="EMBL" id="KV454413">
    <property type="protein sequence ID" value="ODQ64092.1"/>
    <property type="molecule type" value="Genomic_DNA"/>
</dbReference>
<dbReference type="Pfam" id="PF00106">
    <property type="entry name" value="adh_short"/>
    <property type="match status" value="1"/>
</dbReference>
<feature type="compositionally biased region" description="Basic residues" evidence="3">
    <location>
        <begin position="413"/>
        <end position="432"/>
    </location>
</feature>
<accession>A0A1E3PGN9</accession>
<dbReference type="SUPFAM" id="SSF51735">
    <property type="entry name" value="NAD(P)-binding Rossmann-fold domains"/>
    <property type="match status" value="1"/>
</dbReference>
<evidence type="ECO:0000256" key="3">
    <source>
        <dbReference type="SAM" id="MobiDB-lite"/>
    </source>
</evidence>
<gene>
    <name evidence="5" type="ORF">NADFUDRAFT_27745</name>
</gene>
<keyword evidence="4" id="KW-0812">Transmembrane</keyword>
<sequence>MPFEFINSVAKGGTSAIPYYSQIRQYGPYIAGLIAIKSYFGGASNSWERDMHGRVVILTGGTSGVGAAVAEDMARRGAQIIFLVRNVNDGWLIDFINDLRYRSNNHLLYAEEADLSDLHSIRKFATKWLDNSPPRRLDTVICCAGTAPPPGTLRLATKSDIEQQFLINYLGHYHLLNLLSPALRVQPPDRDVRIILTGCLSHVLADLDLTDLEFSKRGYPVYKPWKSLGAAKLCLSMYAEQLQRQLVEYTRPDGSENNVKVVVADPGMMRSPSFKRFFSLGSVWGLLLYLLLWPIWWLFFKTSIQGAQTILFAVYSAEVIQDRTGEAVFLAECKIKSKKSPRSEISDEGMRTKLVEVSDKYIEIAERKMAIQRNKLKANDDLEKKSGNPVNVKIEELRENETENETENEGVKKSKSRRNRSKNHSKNAKLTL</sequence>
<dbReference type="PANTHER" id="PTHR24320">
    <property type="entry name" value="RETINOL DEHYDROGENASE"/>
    <property type="match status" value="1"/>
</dbReference>
<evidence type="ECO:0000313" key="5">
    <source>
        <dbReference type="EMBL" id="ODQ64092.1"/>
    </source>
</evidence>
<dbReference type="AlphaFoldDB" id="A0A1E3PGN9"/>
<protein>
    <submittedName>
        <fullName evidence="5">NAD(P)-binding protein</fullName>
    </submittedName>
</protein>